<dbReference type="Proteomes" id="UP000488956">
    <property type="component" value="Unassembled WGS sequence"/>
</dbReference>
<keyword evidence="12" id="KW-1185">Reference proteome</keyword>
<evidence type="ECO:0000313" key="2">
    <source>
        <dbReference type="EMBL" id="KAE9006343.1"/>
    </source>
</evidence>
<dbReference type="Proteomes" id="UP000486351">
    <property type="component" value="Unassembled WGS sequence"/>
</dbReference>
<dbReference type="EMBL" id="QXFX01000175">
    <property type="protein sequence ID" value="KAE9127431.1"/>
    <property type="molecule type" value="Genomic_DNA"/>
</dbReference>
<dbReference type="OrthoDB" id="144424at2759"/>
<evidence type="ECO:0000313" key="14">
    <source>
        <dbReference type="Proteomes" id="UP000440367"/>
    </source>
</evidence>
<dbReference type="EMBL" id="QXGD01000618">
    <property type="protein sequence ID" value="KAE9231534.1"/>
    <property type="molecule type" value="Genomic_DNA"/>
</dbReference>
<sequence>MGVDNSTDSDIPKYVRPHECSSVRGEVDEALHRPIQAVGAHSTGIGTEKDRFLKCTSGMGSCMLILRER</sequence>
<evidence type="ECO:0000313" key="3">
    <source>
        <dbReference type="EMBL" id="KAE9112557.1"/>
    </source>
</evidence>
<evidence type="ECO:0000313" key="19">
    <source>
        <dbReference type="Proteomes" id="UP000486351"/>
    </source>
</evidence>
<organism evidence="3 16">
    <name type="scientific">Phytophthora fragariae</name>
    <dbReference type="NCBI Taxonomy" id="53985"/>
    <lineage>
        <taxon>Eukaryota</taxon>
        <taxon>Sar</taxon>
        <taxon>Stramenopiles</taxon>
        <taxon>Oomycota</taxon>
        <taxon>Peronosporomycetes</taxon>
        <taxon>Peronosporales</taxon>
        <taxon>Peronosporaceae</taxon>
        <taxon>Phytophthora</taxon>
    </lineage>
</organism>
<reference evidence="11 12" key="1">
    <citation type="submission" date="2018-08" db="EMBL/GenBank/DDBJ databases">
        <title>Genomic investigation of the strawberry pathogen Phytophthora fragariae indicates pathogenicity is determined by transcriptional variation in three key races.</title>
        <authorList>
            <person name="Adams T.M."/>
            <person name="Armitage A.D."/>
            <person name="Sobczyk M.K."/>
            <person name="Bates H.J."/>
            <person name="Dunwell J.M."/>
            <person name="Nellist C.F."/>
            <person name="Harrison R.J."/>
        </authorList>
    </citation>
    <scope>NUCLEOTIDE SEQUENCE [LARGE SCALE GENOMIC DNA]</scope>
    <source>
        <strain evidence="9 13">A4</strain>
        <strain evidence="7 14">BC-1</strain>
        <strain evidence="8 18">BC-23</strain>
        <strain evidence="6 12">NOV-27</strain>
        <strain evidence="5 15">NOV-5</strain>
        <strain evidence="3 16">NOV-71</strain>
        <strain evidence="10 19">NOV-77</strain>
        <strain evidence="1 11">NOV-9</strain>
        <strain evidence="4 20">ONT-3</strain>
        <strain evidence="2 17">SCRP245</strain>
    </source>
</reference>
<dbReference type="Proteomes" id="UP000476176">
    <property type="component" value="Unassembled WGS sequence"/>
</dbReference>
<dbReference type="Proteomes" id="UP000441208">
    <property type="component" value="Unassembled WGS sequence"/>
</dbReference>
<dbReference type="Proteomes" id="UP000440367">
    <property type="component" value="Unassembled WGS sequence"/>
</dbReference>
<evidence type="ECO:0000313" key="16">
    <source>
        <dbReference type="Proteomes" id="UP000441208"/>
    </source>
</evidence>
<evidence type="ECO:0000313" key="10">
    <source>
        <dbReference type="EMBL" id="KAE9356650.1"/>
    </source>
</evidence>
<dbReference type="EMBL" id="QXGF01000619">
    <property type="protein sequence ID" value="KAE8937673.1"/>
    <property type="molecule type" value="Genomic_DNA"/>
</dbReference>
<name>A0A6A3S9H7_9STRA</name>
<evidence type="ECO:0000313" key="18">
    <source>
        <dbReference type="Proteomes" id="UP000476176"/>
    </source>
</evidence>
<comment type="caution">
    <text evidence="3">The sequence shown here is derived from an EMBL/GenBank/DDBJ whole genome shotgun (WGS) entry which is preliminary data.</text>
</comment>
<proteinExistence type="predicted"/>
<dbReference type="Proteomes" id="UP000437068">
    <property type="component" value="Unassembled WGS sequence"/>
</dbReference>
<evidence type="ECO:0000313" key="15">
    <source>
        <dbReference type="Proteomes" id="UP000440732"/>
    </source>
</evidence>
<evidence type="ECO:0000313" key="7">
    <source>
        <dbReference type="EMBL" id="KAE9231534.1"/>
    </source>
</evidence>
<dbReference type="AlphaFoldDB" id="A0A6A3S9H7"/>
<dbReference type="EMBL" id="QXFZ01000542">
    <property type="protein sequence ID" value="KAE9112557.1"/>
    <property type="molecule type" value="Genomic_DNA"/>
</dbReference>
<dbReference type="Proteomes" id="UP000460718">
    <property type="component" value="Unassembled WGS sequence"/>
</dbReference>
<evidence type="ECO:0000313" key="6">
    <source>
        <dbReference type="EMBL" id="KAE9210937.1"/>
    </source>
</evidence>
<evidence type="ECO:0000313" key="8">
    <source>
        <dbReference type="EMBL" id="KAE9232008.1"/>
    </source>
</evidence>
<dbReference type="Proteomes" id="UP000440732">
    <property type="component" value="Unassembled WGS sequence"/>
</dbReference>
<evidence type="ECO:0000313" key="5">
    <source>
        <dbReference type="EMBL" id="KAE9153914.1"/>
    </source>
</evidence>
<dbReference type="Proteomes" id="UP000429523">
    <property type="component" value="Unassembled WGS sequence"/>
</dbReference>
<dbReference type="Proteomes" id="UP000433483">
    <property type="component" value="Unassembled WGS sequence"/>
</dbReference>
<protein>
    <submittedName>
        <fullName evidence="3">Uncharacterized protein</fullName>
    </submittedName>
</protein>
<evidence type="ECO:0000313" key="17">
    <source>
        <dbReference type="Proteomes" id="UP000460718"/>
    </source>
</evidence>
<evidence type="ECO:0000313" key="4">
    <source>
        <dbReference type="EMBL" id="KAE9127431.1"/>
    </source>
</evidence>
<dbReference type="EMBL" id="QXGE01000506">
    <property type="protein sequence ID" value="KAE9310506.1"/>
    <property type="molecule type" value="Genomic_DNA"/>
</dbReference>
<dbReference type="EMBL" id="QXGA01000054">
    <property type="protein sequence ID" value="KAE9153914.1"/>
    <property type="molecule type" value="Genomic_DNA"/>
</dbReference>
<evidence type="ECO:0000313" key="12">
    <source>
        <dbReference type="Proteomes" id="UP000433483"/>
    </source>
</evidence>
<accession>A0A6A3S9H7</accession>
<evidence type="ECO:0000313" key="13">
    <source>
        <dbReference type="Proteomes" id="UP000437068"/>
    </source>
</evidence>
<evidence type="ECO:0000313" key="20">
    <source>
        <dbReference type="Proteomes" id="UP000488956"/>
    </source>
</evidence>
<evidence type="ECO:0000313" key="1">
    <source>
        <dbReference type="EMBL" id="KAE8937673.1"/>
    </source>
</evidence>
<dbReference type="EMBL" id="QXGC01000510">
    <property type="protein sequence ID" value="KAE9232008.1"/>
    <property type="molecule type" value="Genomic_DNA"/>
</dbReference>
<gene>
    <name evidence="9" type="ORF">PF001_g10157</name>
    <name evidence="7" type="ORF">PF002_g12666</name>
    <name evidence="8" type="ORF">PF004_g10053</name>
    <name evidence="6" type="ORF">PF005_g11213</name>
    <name evidence="5" type="ORF">PF006_g2011</name>
    <name evidence="3" type="ORF">PF007_g11056</name>
    <name evidence="10" type="ORF">PF008_g3524</name>
    <name evidence="1" type="ORF">PF009_g12436</name>
    <name evidence="4" type="ORF">PF010_g4896</name>
    <name evidence="2" type="ORF">PF011_g11623</name>
</gene>
<evidence type="ECO:0000313" key="11">
    <source>
        <dbReference type="Proteomes" id="UP000429523"/>
    </source>
</evidence>
<evidence type="ECO:0000313" key="9">
    <source>
        <dbReference type="EMBL" id="KAE9310506.1"/>
    </source>
</evidence>
<dbReference type="EMBL" id="QXGB01000553">
    <property type="protein sequence ID" value="KAE9210937.1"/>
    <property type="molecule type" value="Genomic_DNA"/>
</dbReference>
<dbReference type="EMBL" id="QXFY01000108">
    <property type="protein sequence ID" value="KAE9356650.1"/>
    <property type="molecule type" value="Genomic_DNA"/>
</dbReference>
<dbReference type="EMBL" id="QXFW01000650">
    <property type="protein sequence ID" value="KAE9006343.1"/>
    <property type="molecule type" value="Genomic_DNA"/>
</dbReference>